<organism evidence="1 2">
    <name type="scientific">Trifolium medium</name>
    <dbReference type="NCBI Taxonomy" id="97028"/>
    <lineage>
        <taxon>Eukaryota</taxon>
        <taxon>Viridiplantae</taxon>
        <taxon>Streptophyta</taxon>
        <taxon>Embryophyta</taxon>
        <taxon>Tracheophyta</taxon>
        <taxon>Spermatophyta</taxon>
        <taxon>Magnoliopsida</taxon>
        <taxon>eudicotyledons</taxon>
        <taxon>Gunneridae</taxon>
        <taxon>Pentapetalae</taxon>
        <taxon>rosids</taxon>
        <taxon>fabids</taxon>
        <taxon>Fabales</taxon>
        <taxon>Fabaceae</taxon>
        <taxon>Papilionoideae</taxon>
        <taxon>50 kb inversion clade</taxon>
        <taxon>NPAAA clade</taxon>
        <taxon>Hologalegina</taxon>
        <taxon>IRL clade</taxon>
        <taxon>Trifolieae</taxon>
        <taxon>Trifolium</taxon>
    </lineage>
</organism>
<comment type="caution">
    <text evidence="1">The sequence shown here is derived from an EMBL/GenBank/DDBJ whole genome shotgun (WGS) entry which is preliminary data.</text>
</comment>
<evidence type="ECO:0000313" key="2">
    <source>
        <dbReference type="Proteomes" id="UP000265520"/>
    </source>
</evidence>
<sequence length="41" mass="4519">MHDLYVKENPFQSNVESKVDAFANVVVDSSSDACVKDSETI</sequence>
<dbReference type="EMBL" id="LXQA010115209">
    <property type="protein sequence ID" value="MCI19528.1"/>
    <property type="molecule type" value="Genomic_DNA"/>
</dbReference>
<reference evidence="1 2" key="1">
    <citation type="journal article" date="2018" name="Front. Plant Sci.">
        <title>Red Clover (Trifolium pratense) and Zigzag Clover (T. medium) - A Picture of Genomic Similarities and Differences.</title>
        <authorList>
            <person name="Dluhosova J."/>
            <person name="Istvanek J."/>
            <person name="Nedelnik J."/>
            <person name="Repkova J."/>
        </authorList>
    </citation>
    <scope>NUCLEOTIDE SEQUENCE [LARGE SCALE GENOMIC DNA]</scope>
    <source>
        <strain evidence="2">cv. 10/8</strain>
        <tissue evidence="1">Leaf</tissue>
    </source>
</reference>
<accession>A0A392Q5Y0</accession>
<protein>
    <submittedName>
        <fullName evidence="1">Uncharacterized protein</fullName>
    </submittedName>
</protein>
<proteinExistence type="predicted"/>
<dbReference type="Proteomes" id="UP000265520">
    <property type="component" value="Unassembled WGS sequence"/>
</dbReference>
<keyword evidence="2" id="KW-1185">Reference proteome</keyword>
<evidence type="ECO:0000313" key="1">
    <source>
        <dbReference type="EMBL" id="MCI19528.1"/>
    </source>
</evidence>
<name>A0A392Q5Y0_9FABA</name>
<dbReference type="AlphaFoldDB" id="A0A392Q5Y0"/>
<feature type="non-terminal residue" evidence="1">
    <location>
        <position position="41"/>
    </location>
</feature>